<evidence type="ECO:0000259" key="15">
    <source>
        <dbReference type="PROSITE" id="PS50893"/>
    </source>
</evidence>
<keyword evidence="11 14" id="KW-0472">Membrane</keyword>
<dbReference type="OrthoDB" id="6500128at2759"/>
<dbReference type="Gene3D" id="3.40.50.300">
    <property type="entry name" value="P-loop containing nucleotide triphosphate hydrolases"/>
    <property type="match status" value="2"/>
</dbReference>
<evidence type="ECO:0000256" key="9">
    <source>
        <dbReference type="ARBA" id="ARBA00022967"/>
    </source>
</evidence>
<evidence type="ECO:0000256" key="8">
    <source>
        <dbReference type="ARBA" id="ARBA00022840"/>
    </source>
</evidence>
<keyword evidence="10 14" id="KW-1133">Transmembrane helix</keyword>
<dbReference type="CDD" id="cd18580">
    <property type="entry name" value="ABC_6TM_ABCC_D2"/>
    <property type="match status" value="1"/>
</dbReference>
<name>A0A6A1USY4_9ROSI</name>
<keyword evidence="9" id="KW-1278">Translocase</keyword>
<dbReference type="FunFam" id="1.20.1560.10:FF:000003">
    <property type="entry name" value="ABC transporter C family member 10"/>
    <property type="match status" value="1"/>
</dbReference>
<evidence type="ECO:0000256" key="13">
    <source>
        <dbReference type="SAM" id="MobiDB-lite"/>
    </source>
</evidence>
<feature type="region of interest" description="Disordered" evidence="13">
    <location>
        <begin position="880"/>
        <end position="917"/>
    </location>
</feature>
<evidence type="ECO:0000256" key="14">
    <source>
        <dbReference type="SAM" id="Phobius"/>
    </source>
</evidence>
<dbReference type="InterPro" id="IPR003439">
    <property type="entry name" value="ABC_transporter-like_ATP-bd"/>
</dbReference>
<feature type="transmembrane region" description="Helical" evidence="14">
    <location>
        <begin position="95"/>
        <end position="120"/>
    </location>
</feature>
<evidence type="ECO:0000256" key="10">
    <source>
        <dbReference type="ARBA" id="ARBA00022989"/>
    </source>
</evidence>
<keyword evidence="8" id="KW-0067">ATP-binding</keyword>
<evidence type="ECO:0000313" key="17">
    <source>
        <dbReference type="EMBL" id="KAB1202928.1"/>
    </source>
</evidence>
<dbReference type="InterPro" id="IPR027417">
    <property type="entry name" value="P-loop_NTPase"/>
</dbReference>
<dbReference type="CDD" id="cd03250">
    <property type="entry name" value="ABCC_MRP_domain1"/>
    <property type="match status" value="1"/>
</dbReference>
<evidence type="ECO:0000256" key="12">
    <source>
        <dbReference type="ARBA" id="ARBA00034018"/>
    </source>
</evidence>
<feature type="transmembrane region" description="Helical" evidence="14">
    <location>
        <begin position="328"/>
        <end position="352"/>
    </location>
</feature>
<protein>
    <recommendedName>
        <fullName evidence="3">ABC-type xenobiotic transporter</fullName>
        <ecNumber evidence="3">7.6.2.2</ecNumber>
    </recommendedName>
</protein>
<keyword evidence="18" id="KW-1185">Reference proteome</keyword>
<feature type="domain" description="ABC transmembrane type-1" evidence="16">
    <location>
        <begin position="948"/>
        <end position="1227"/>
    </location>
</feature>
<organism evidence="17 18">
    <name type="scientific">Morella rubra</name>
    <name type="common">Chinese bayberry</name>
    <dbReference type="NCBI Taxonomy" id="262757"/>
    <lineage>
        <taxon>Eukaryota</taxon>
        <taxon>Viridiplantae</taxon>
        <taxon>Streptophyta</taxon>
        <taxon>Embryophyta</taxon>
        <taxon>Tracheophyta</taxon>
        <taxon>Spermatophyta</taxon>
        <taxon>Magnoliopsida</taxon>
        <taxon>eudicotyledons</taxon>
        <taxon>Gunneridae</taxon>
        <taxon>Pentapetalae</taxon>
        <taxon>rosids</taxon>
        <taxon>fabids</taxon>
        <taxon>Fagales</taxon>
        <taxon>Myricaceae</taxon>
        <taxon>Morella</taxon>
    </lineage>
</organism>
<reference evidence="17 18" key="1">
    <citation type="journal article" date="2019" name="Plant Biotechnol. J.">
        <title>The red bayberry genome and genetic basis of sex determination.</title>
        <authorList>
            <person name="Jia H.M."/>
            <person name="Jia H.J."/>
            <person name="Cai Q.L."/>
            <person name="Wang Y."/>
            <person name="Zhao H.B."/>
            <person name="Yang W.F."/>
            <person name="Wang G.Y."/>
            <person name="Li Y.H."/>
            <person name="Zhan D.L."/>
            <person name="Shen Y.T."/>
            <person name="Niu Q.F."/>
            <person name="Chang L."/>
            <person name="Qiu J."/>
            <person name="Zhao L."/>
            <person name="Xie H.B."/>
            <person name="Fu W.Y."/>
            <person name="Jin J."/>
            <person name="Li X.W."/>
            <person name="Jiao Y."/>
            <person name="Zhou C.C."/>
            <person name="Tu T."/>
            <person name="Chai C.Y."/>
            <person name="Gao J.L."/>
            <person name="Fan L.J."/>
            <person name="van de Weg E."/>
            <person name="Wang J.Y."/>
            <person name="Gao Z.S."/>
        </authorList>
    </citation>
    <scope>NUCLEOTIDE SEQUENCE [LARGE SCALE GENOMIC DNA]</scope>
    <source>
        <tissue evidence="17">Leaves</tissue>
    </source>
</reference>
<dbReference type="CDD" id="cd03244">
    <property type="entry name" value="ABCC_MRP_domain2"/>
    <property type="match status" value="1"/>
</dbReference>
<dbReference type="FunFam" id="1.20.1560.10:FF:000002">
    <property type="entry name" value="ABC transporter C family member 5"/>
    <property type="match status" value="1"/>
</dbReference>
<evidence type="ECO:0000256" key="11">
    <source>
        <dbReference type="ARBA" id="ARBA00023136"/>
    </source>
</evidence>
<feature type="transmembrane region" description="Helical" evidence="14">
    <location>
        <begin position="1083"/>
        <end position="1099"/>
    </location>
</feature>
<dbReference type="Pfam" id="PF00664">
    <property type="entry name" value="ABC_membrane"/>
    <property type="match status" value="2"/>
</dbReference>
<feature type="transmembrane region" description="Helical" evidence="14">
    <location>
        <begin position="162"/>
        <end position="184"/>
    </location>
</feature>
<dbReference type="EMBL" id="RXIC02000026">
    <property type="protein sequence ID" value="KAB1202928.1"/>
    <property type="molecule type" value="Genomic_DNA"/>
</dbReference>
<evidence type="ECO:0000256" key="4">
    <source>
        <dbReference type="ARBA" id="ARBA00022448"/>
    </source>
</evidence>
<feature type="domain" description="ABC transporter" evidence="15">
    <location>
        <begin position="642"/>
        <end position="865"/>
    </location>
</feature>
<feature type="transmembrane region" description="Helical" evidence="14">
    <location>
        <begin position="1017"/>
        <end position="1034"/>
    </location>
</feature>
<dbReference type="EC" id="7.6.2.2" evidence="3"/>
<dbReference type="Pfam" id="PF00005">
    <property type="entry name" value="ABC_tran"/>
    <property type="match status" value="2"/>
</dbReference>
<dbReference type="SUPFAM" id="SSF90123">
    <property type="entry name" value="ABC transporter transmembrane region"/>
    <property type="match status" value="2"/>
</dbReference>
<dbReference type="GO" id="GO:0016887">
    <property type="term" value="F:ATP hydrolysis activity"/>
    <property type="evidence" value="ECO:0007669"/>
    <property type="project" value="InterPro"/>
</dbReference>
<comment type="catalytic activity">
    <reaction evidence="12">
        <text>ATP + H2O + xenobioticSide 1 = ADP + phosphate + xenobioticSide 2.</text>
        <dbReference type="EC" id="7.6.2.2"/>
    </reaction>
</comment>
<dbReference type="PROSITE" id="PS50929">
    <property type="entry name" value="ABC_TM1F"/>
    <property type="match status" value="2"/>
</dbReference>
<feature type="transmembrane region" description="Helical" evidence="14">
    <location>
        <begin position="554"/>
        <end position="576"/>
    </location>
</feature>
<comment type="caution">
    <text evidence="17">The sequence shown here is derived from an EMBL/GenBank/DDBJ whole genome shotgun (WGS) entry which is preliminary data.</text>
</comment>
<sequence>MSSSSWITSISCSSPVIQSSGDSSTSLTFQWLRFIFLSPCPQRTLLSSVDLLFLLTLLVFAFQRLYSKLTSIGQRSSDLHKPLIRNNRAALRTTLGFKLSLIVSVLFAFCYTVICILAFSSSTELEWRLVDGLFWLVQAITHAVITILIIHEKRFQAVTHPLSLRIYWVANFVVTALFVASGILRLVFVEEPPDPYLALEDIVSIASLPLSVVLLFAAIRGSTGITVTRESEPVMDVEGTLDETLLSKSNVTGFASASIISKAFLLWMNPLLSKGYKSPLKMDEIPSLSPEDRAERMVALFESNWPKPQEKSNHPVRTILLRCFWKEIAFTASLAIVRLSVMYVGPILIQSFVDFTSGKRSSPYEGYFLILILLAAKFVEVLTTHQFNFYSQKLGMLIRCTLITSLYKKGLRITCSARQAHGVGQIVNYMAVDAQQLSNMMLQLHSIWLMPLQVAVALVLLYSYLGASVITAVLGILAVLIFVIMGTRRNNRFQFNVMKNRDSRMKATNEMLNYMRVIKFQAWEEHFNKRVQAFREAEFGWLTKFMYSISGNIVVMWSTPLFISTLTFATATFMGVTLDAGTVFTTTTIFKILQEPIRQFPQSMISLSQAMISLGRLDKYMVSRELMDDSVEREECDGRIAVEVKDGGFRWDDENGEEALKNINLEIRKGELAAIVGIVGSGKSSLLASILGEMHKITGKVRVCGTTAYVAQTSWIQNGTIEENILFGLPMDRDRYREVMRVCCLEKDMEMMEYGDQTEIGERGINLSGGQKQRIQLARAVYQDCDIYLLDDVFSAVDAHTGSEIFKECVRGALKGKTILLVTHQVDFLHNVDLILVMREGMIVQSGKYNDLLDSHLDFTALVAAHDTSMELVEAGTTMAGENSTKLPKSPQTSSNSVEANGEKSLEQPNSDKGTSKLIKEEERETGKVSLHVYKLYCTEAFGWWGVAVVVLLSLLWQASLMVGDYWLAYETSEEHAASFNPSLFISVYAIIAAGSFVLILIRAFSVTFVGLKTSQIFFAQILHSILHAPMSFFDTTPSGRILSRASTDQTNIDIFLPFFVSLMIAMYITVISIFIITCQYSWPTVFLLIPLAWLNFWYRGYYLASSRELTRLDSITKAPVIHHFSESISGVVTIRSFSKQDRFCDENVKRVNANLSMDFHNNGSNEWLGFRLELLGSFILCISTMFMILLPSSIIRPENVGLSLSYGLSLNGVLFWAIYMSCYVENRMVSVERIKQFTDIPSEAEWEIKDRHPPSNWPAHGNIDLKDLQVRYRPNTSLVLKGITLSIHGGEKIGVVGRTGSGKSTLIQVFFRLVEPSGGRIIIDGLDIRMLGLHDLRSRFGIIPQEPVLFEGTVRSNVDPIGLYSDEEIWKMEILVDNGDNWSVGQRQLLCLGRVMLKHSKVLFMDEATASVDSQTDAVIQKIIREDFLACTIISIAHRIPTVMDCDRVLVIDAEALARESTCVVVSMSKGGLCVDRGRQRLVMRHVSANNCRRPPSTACVPPEMKPKRNNSSQSNQGGRGGKRKRGEEGQRNLEALG</sequence>
<feature type="transmembrane region" description="Helical" evidence="14">
    <location>
        <begin position="196"/>
        <end position="219"/>
    </location>
</feature>
<dbReference type="InterPro" id="IPR044726">
    <property type="entry name" value="ABCC_6TM_D2"/>
</dbReference>
<proteinExistence type="inferred from homology"/>
<gene>
    <name evidence="17" type="ORF">CJ030_MR8G002077</name>
</gene>
<evidence type="ECO:0000256" key="7">
    <source>
        <dbReference type="ARBA" id="ARBA00022741"/>
    </source>
</evidence>
<evidence type="ECO:0000313" key="18">
    <source>
        <dbReference type="Proteomes" id="UP000516437"/>
    </source>
</evidence>
<keyword evidence="7" id="KW-0547">Nucleotide-binding</keyword>
<feature type="transmembrane region" description="Helical" evidence="14">
    <location>
        <begin position="984"/>
        <end position="1005"/>
    </location>
</feature>
<dbReference type="GO" id="GO:0016020">
    <property type="term" value="C:membrane"/>
    <property type="evidence" value="ECO:0007669"/>
    <property type="project" value="UniProtKB-SubCell"/>
</dbReference>
<feature type="transmembrane region" description="Helical" evidence="14">
    <location>
        <begin position="1055"/>
        <end position="1077"/>
    </location>
</feature>
<feature type="transmembrane region" description="Helical" evidence="14">
    <location>
        <begin position="470"/>
        <end position="487"/>
    </location>
</feature>
<keyword evidence="5 14" id="KW-0812">Transmembrane</keyword>
<dbReference type="PANTHER" id="PTHR24223">
    <property type="entry name" value="ATP-BINDING CASSETTE SUB-FAMILY C"/>
    <property type="match status" value="1"/>
</dbReference>
<dbReference type="InterPro" id="IPR050173">
    <property type="entry name" value="ABC_transporter_C-like"/>
</dbReference>
<feature type="transmembrane region" description="Helical" evidence="14">
    <location>
        <begin position="1175"/>
        <end position="1195"/>
    </location>
</feature>
<dbReference type="InterPro" id="IPR036640">
    <property type="entry name" value="ABC1_TM_sf"/>
</dbReference>
<evidence type="ECO:0000256" key="6">
    <source>
        <dbReference type="ARBA" id="ARBA00022737"/>
    </source>
</evidence>
<evidence type="ECO:0000256" key="1">
    <source>
        <dbReference type="ARBA" id="ARBA00004141"/>
    </source>
</evidence>
<feature type="compositionally biased region" description="Polar residues" evidence="13">
    <location>
        <begin position="880"/>
        <end position="899"/>
    </location>
</feature>
<keyword evidence="4" id="KW-0813">Transport</keyword>
<dbReference type="InterPro" id="IPR017871">
    <property type="entry name" value="ABC_transporter-like_CS"/>
</dbReference>
<feature type="domain" description="ABC transmembrane type-1" evidence="16">
    <location>
        <begin position="329"/>
        <end position="609"/>
    </location>
</feature>
<feature type="transmembrane region" description="Helical" evidence="14">
    <location>
        <begin position="942"/>
        <end position="963"/>
    </location>
</feature>
<feature type="transmembrane region" description="Helical" evidence="14">
    <location>
        <begin position="1207"/>
        <end position="1225"/>
    </location>
</feature>
<dbReference type="Gene3D" id="1.20.1560.10">
    <property type="entry name" value="ABC transporter type 1, transmembrane domain"/>
    <property type="match status" value="2"/>
</dbReference>
<dbReference type="CDD" id="cd18579">
    <property type="entry name" value="ABC_6TM_ABCC_D1"/>
    <property type="match status" value="1"/>
</dbReference>
<evidence type="ECO:0000259" key="16">
    <source>
        <dbReference type="PROSITE" id="PS50929"/>
    </source>
</evidence>
<feature type="domain" description="ABC transporter" evidence="15">
    <location>
        <begin position="1264"/>
        <end position="1480"/>
    </location>
</feature>
<dbReference type="GO" id="GO:0005524">
    <property type="term" value="F:ATP binding"/>
    <property type="evidence" value="ECO:0007669"/>
    <property type="project" value="UniProtKB-KW"/>
</dbReference>
<comment type="similarity">
    <text evidence="2">Belongs to the ABC transporter superfamily. ABCC family. Conjugate transporter (TC 3.A.1.208) subfamily.</text>
</comment>
<dbReference type="InterPro" id="IPR044746">
    <property type="entry name" value="ABCC_6TM_D1"/>
</dbReference>
<dbReference type="FunFam" id="3.40.50.300:FF:000163">
    <property type="entry name" value="Multidrug resistance-associated protein member 4"/>
    <property type="match status" value="1"/>
</dbReference>
<keyword evidence="6" id="KW-0677">Repeat</keyword>
<feature type="transmembrane region" description="Helical" evidence="14">
    <location>
        <begin position="45"/>
        <end position="66"/>
    </location>
</feature>
<dbReference type="PANTHER" id="PTHR24223:SF362">
    <property type="entry name" value="ABC TRANSPORTER C FAMILY MEMBER 4"/>
    <property type="match status" value="1"/>
</dbReference>
<evidence type="ECO:0000256" key="2">
    <source>
        <dbReference type="ARBA" id="ARBA00009726"/>
    </source>
</evidence>
<dbReference type="SMART" id="SM00382">
    <property type="entry name" value="AAA"/>
    <property type="match status" value="2"/>
</dbReference>
<dbReference type="InterPro" id="IPR003593">
    <property type="entry name" value="AAA+_ATPase"/>
</dbReference>
<dbReference type="SUPFAM" id="SSF52540">
    <property type="entry name" value="P-loop containing nucleoside triphosphate hydrolases"/>
    <property type="match status" value="2"/>
</dbReference>
<evidence type="ECO:0000256" key="5">
    <source>
        <dbReference type="ARBA" id="ARBA00022692"/>
    </source>
</evidence>
<feature type="transmembrane region" description="Helical" evidence="14">
    <location>
        <begin position="132"/>
        <end position="150"/>
    </location>
</feature>
<feature type="transmembrane region" description="Helical" evidence="14">
    <location>
        <begin position="447"/>
        <end position="464"/>
    </location>
</feature>
<feature type="transmembrane region" description="Helical" evidence="14">
    <location>
        <begin position="364"/>
        <end position="383"/>
    </location>
</feature>
<dbReference type="PROSITE" id="PS50893">
    <property type="entry name" value="ABC_TRANSPORTER_2"/>
    <property type="match status" value="2"/>
</dbReference>
<comment type="subcellular location">
    <subcellularLocation>
        <location evidence="1">Membrane</location>
        <topology evidence="1">Multi-pass membrane protein</topology>
    </subcellularLocation>
</comment>
<dbReference type="Proteomes" id="UP000516437">
    <property type="component" value="Chromosome 8"/>
</dbReference>
<dbReference type="PROSITE" id="PS00211">
    <property type="entry name" value="ABC_TRANSPORTER_1"/>
    <property type="match status" value="1"/>
</dbReference>
<dbReference type="FunFam" id="3.40.50.300:FF:001048">
    <property type="entry name" value="ABC transporter C family member 4"/>
    <property type="match status" value="1"/>
</dbReference>
<accession>A0A6A1USY4</accession>
<feature type="region of interest" description="Disordered" evidence="13">
    <location>
        <begin position="1493"/>
        <end position="1539"/>
    </location>
</feature>
<evidence type="ECO:0000256" key="3">
    <source>
        <dbReference type="ARBA" id="ARBA00012191"/>
    </source>
</evidence>
<dbReference type="InterPro" id="IPR011527">
    <property type="entry name" value="ABC1_TM_dom"/>
</dbReference>
<dbReference type="GO" id="GO:0008559">
    <property type="term" value="F:ABC-type xenobiotic transporter activity"/>
    <property type="evidence" value="ECO:0007669"/>
    <property type="project" value="UniProtKB-EC"/>
</dbReference>